<dbReference type="PANTHER" id="PTHR43827">
    <property type="entry name" value="2,5-DIKETO-D-GLUCONIC ACID REDUCTASE"/>
    <property type="match status" value="1"/>
</dbReference>
<protein>
    <submittedName>
        <fullName evidence="9">2,5-diketo-D-gluconic acid reductase</fullName>
    </submittedName>
</protein>
<organism evidence="9 10">
    <name type="scientific">Luteimonas chenhongjianii</name>
    <dbReference type="NCBI Taxonomy" id="2006110"/>
    <lineage>
        <taxon>Bacteria</taxon>
        <taxon>Pseudomonadati</taxon>
        <taxon>Pseudomonadota</taxon>
        <taxon>Gammaproteobacteria</taxon>
        <taxon>Lysobacterales</taxon>
        <taxon>Lysobacteraceae</taxon>
        <taxon>Luteimonas</taxon>
    </lineage>
</organism>
<dbReference type="SUPFAM" id="SSF51430">
    <property type="entry name" value="NAD(P)-linked oxidoreductase"/>
    <property type="match status" value="1"/>
</dbReference>
<dbReference type="Proteomes" id="UP000218968">
    <property type="component" value="Chromosome"/>
</dbReference>
<proteinExistence type="inferred from homology"/>
<name>A0A290XFD2_9GAMM</name>
<feature type="domain" description="NADP-dependent oxidoreductase" evidence="8">
    <location>
        <begin position="17"/>
        <end position="267"/>
    </location>
</feature>
<dbReference type="Gene3D" id="3.20.20.100">
    <property type="entry name" value="NADP-dependent oxidoreductase domain"/>
    <property type="match status" value="1"/>
</dbReference>
<dbReference type="PRINTS" id="PR00069">
    <property type="entry name" value="ALDKETRDTASE"/>
</dbReference>
<evidence type="ECO:0000256" key="5">
    <source>
        <dbReference type="PIRSR" id="PIRSR000097-1"/>
    </source>
</evidence>
<gene>
    <name evidence="9" type="ORF">CNR27_10420</name>
</gene>
<dbReference type="InterPro" id="IPR036812">
    <property type="entry name" value="NAD(P)_OxRdtase_dom_sf"/>
</dbReference>
<dbReference type="RefSeq" id="WP_096298547.1">
    <property type="nucleotide sequence ID" value="NZ_CP023406.1"/>
</dbReference>
<evidence type="ECO:0000256" key="3">
    <source>
        <dbReference type="ARBA" id="ARBA00023002"/>
    </source>
</evidence>
<dbReference type="AlphaFoldDB" id="A0A290XFD2"/>
<dbReference type="KEGG" id="lum:CNR27_10420"/>
<evidence type="ECO:0000259" key="8">
    <source>
        <dbReference type="Pfam" id="PF00248"/>
    </source>
</evidence>
<evidence type="ECO:0000256" key="1">
    <source>
        <dbReference type="ARBA" id="ARBA00007905"/>
    </source>
</evidence>
<keyword evidence="3" id="KW-0560">Oxidoreductase</keyword>
<accession>A0A290XFD2</accession>
<dbReference type="Pfam" id="PF00248">
    <property type="entry name" value="Aldo_ket_red"/>
    <property type="match status" value="1"/>
</dbReference>
<dbReference type="CDD" id="cd19071">
    <property type="entry name" value="AKR_AKR1-5-like"/>
    <property type="match status" value="1"/>
</dbReference>
<feature type="site" description="Lowers pKa of active site Tyr" evidence="7">
    <location>
        <position position="76"/>
    </location>
</feature>
<evidence type="ECO:0000256" key="2">
    <source>
        <dbReference type="ARBA" id="ARBA00022857"/>
    </source>
</evidence>
<dbReference type="FunFam" id="3.20.20.100:FF:000002">
    <property type="entry name" value="2,5-diketo-D-gluconic acid reductase A"/>
    <property type="match status" value="1"/>
</dbReference>
<feature type="active site" description="Proton donor" evidence="5">
    <location>
        <position position="51"/>
    </location>
</feature>
<evidence type="ECO:0000313" key="9">
    <source>
        <dbReference type="EMBL" id="ATD67789.1"/>
    </source>
</evidence>
<dbReference type="OrthoDB" id="8563187at2"/>
<dbReference type="PANTHER" id="PTHR43827:SF3">
    <property type="entry name" value="NADP-DEPENDENT OXIDOREDUCTASE DOMAIN-CONTAINING PROTEIN"/>
    <property type="match status" value="1"/>
</dbReference>
<dbReference type="InterPro" id="IPR018170">
    <property type="entry name" value="Aldo/ket_reductase_CS"/>
</dbReference>
<sequence>MILDDYYTLSNGVRIPKLGLGTWLIADDAAAGLLRRAIEIGYRHIDTAQAYENERGVGEGLRTSGVARDEIFLTTKLAAESKTLADARARIDGSLKALAVEHIDLMLIHSPQPWSAFRKGEHFLEGNLQAWRALEEAQAAGKLRAIGVSNFEQVDLDNIIDNATVKPSVNQLLAHVGNTPFELIDYSKSKGLLVEAYSPVAHGAVLEDRSLAAMAQGYGVSVAQLCIRYCLQLGLLPLPKTTNPEHLKDNAELDFTISDADMDTLVNVERDTDYGEASRFPVFGG</sequence>
<dbReference type="PROSITE" id="PS00798">
    <property type="entry name" value="ALDOKETO_REDUCTASE_1"/>
    <property type="match status" value="1"/>
</dbReference>
<dbReference type="PIRSF" id="PIRSF000097">
    <property type="entry name" value="AKR"/>
    <property type="match status" value="1"/>
</dbReference>
<dbReference type="InterPro" id="IPR023210">
    <property type="entry name" value="NADP_OxRdtase_dom"/>
</dbReference>
<comment type="catalytic activity">
    <reaction evidence="4">
        <text>hydroxyacetone + NADP(+) = methylglyoxal + NADPH + H(+)</text>
        <dbReference type="Rhea" id="RHEA:27986"/>
        <dbReference type="ChEBI" id="CHEBI:15378"/>
        <dbReference type="ChEBI" id="CHEBI:17158"/>
        <dbReference type="ChEBI" id="CHEBI:27957"/>
        <dbReference type="ChEBI" id="CHEBI:57783"/>
        <dbReference type="ChEBI" id="CHEBI:58349"/>
    </reaction>
</comment>
<comment type="similarity">
    <text evidence="1">Belongs to the aldo/keto reductase family.</text>
</comment>
<dbReference type="EMBL" id="CP023406">
    <property type="protein sequence ID" value="ATD67789.1"/>
    <property type="molecule type" value="Genomic_DNA"/>
</dbReference>
<keyword evidence="10" id="KW-1185">Reference proteome</keyword>
<dbReference type="InterPro" id="IPR020471">
    <property type="entry name" value="AKR"/>
</dbReference>
<evidence type="ECO:0000256" key="4">
    <source>
        <dbReference type="ARBA" id="ARBA00049445"/>
    </source>
</evidence>
<keyword evidence="2" id="KW-0521">NADP</keyword>
<reference evidence="10" key="1">
    <citation type="submission" date="2017-09" db="EMBL/GenBank/DDBJ databases">
        <title>Luteimonas liuhanmingii sp.nov., isolated from the intestinal contents of Tibetan Plateau Pika in Yushu, Qinghai Province, China.</title>
        <authorList>
            <person name="Gui Z."/>
        </authorList>
    </citation>
    <scope>NUCLEOTIDE SEQUENCE [LARGE SCALE GENOMIC DNA]</scope>
    <source>
        <strain evidence="10">100111</strain>
    </source>
</reference>
<evidence type="ECO:0000313" key="10">
    <source>
        <dbReference type="Proteomes" id="UP000218968"/>
    </source>
</evidence>
<dbReference type="GO" id="GO:0016616">
    <property type="term" value="F:oxidoreductase activity, acting on the CH-OH group of donors, NAD or NADP as acceptor"/>
    <property type="evidence" value="ECO:0007669"/>
    <property type="project" value="UniProtKB-ARBA"/>
</dbReference>
<feature type="binding site" evidence="6">
    <location>
        <position position="109"/>
    </location>
    <ligand>
        <name>substrate</name>
    </ligand>
</feature>
<evidence type="ECO:0000256" key="7">
    <source>
        <dbReference type="PIRSR" id="PIRSR000097-3"/>
    </source>
</evidence>
<evidence type="ECO:0000256" key="6">
    <source>
        <dbReference type="PIRSR" id="PIRSR000097-2"/>
    </source>
</evidence>